<dbReference type="Gene3D" id="3.40.50.1820">
    <property type="entry name" value="alpha/beta hydrolase"/>
    <property type="match status" value="1"/>
</dbReference>
<dbReference type="InterPro" id="IPR029058">
    <property type="entry name" value="AB_hydrolase_fold"/>
</dbReference>
<dbReference type="EMBL" id="BIXY01000045">
    <property type="protein sequence ID" value="GCF09541.1"/>
    <property type="molecule type" value="Genomic_DNA"/>
</dbReference>
<evidence type="ECO:0000256" key="3">
    <source>
        <dbReference type="RuleBase" id="RU361235"/>
    </source>
</evidence>
<dbReference type="AlphaFoldDB" id="A0A5A5TDC9"/>
<protein>
    <recommendedName>
        <fullName evidence="3">Carboxylic ester hydrolase</fullName>
        <ecNumber evidence="3">3.1.1.-</ecNumber>
    </recommendedName>
</protein>
<dbReference type="InterPro" id="IPR019819">
    <property type="entry name" value="Carboxylesterase_B_CS"/>
</dbReference>
<dbReference type="OrthoDB" id="9775851at2"/>
<proteinExistence type="inferred from homology"/>
<evidence type="ECO:0000256" key="2">
    <source>
        <dbReference type="ARBA" id="ARBA00022801"/>
    </source>
</evidence>
<comment type="caution">
    <text evidence="5">The sequence shown here is derived from an EMBL/GenBank/DDBJ whole genome shotgun (WGS) entry which is preliminary data.</text>
</comment>
<dbReference type="GO" id="GO:0016787">
    <property type="term" value="F:hydrolase activity"/>
    <property type="evidence" value="ECO:0007669"/>
    <property type="project" value="UniProtKB-KW"/>
</dbReference>
<keyword evidence="2 3" id="KW-0378">Hydrolase</keyword>
<dbReference type="PANTHER" id="PTHR11559">
    <property type="entry name" value="CARBOXYLESTERASE"/>
    <property type="match status" value="1"/>
</dbReference>
<dbReference type="SUPFAM" id="SSF53474">
    <property type="entry name" value="alpha/beta-Hydrolases"/>
    <property type="match status" value="1"/>
</dbReference>
<feature type="domain" description="Carboxylesterase type B" evidence="4">
    <location>
        <begin position="4"/>
        <end position="477"/>
    </location>
</feature>
<keyword evidence="6" id="KW-1185">Reference proteome</keyword>
<comment type="similarity">
    <text evidence="1 3">Belongs to the type-B carboxylesterase/lipase family.</text>
</comment>
<organism evidence="5 6">
    <name type="scientific">Dictyobacter arantiisoli</name>
    <dbReference type="NCBI Taxonomy" id="2014874"/>
    <lineage>
        <taxon>Bacteria</taxon>
        <taxon>Bacillati</taxon>
        <taxon>Chloroflexota</taxon>
        <taxon>Ktedonobacteria</taxon>
        <taxon>Ktedonobacterales</taxon>
        <taxon>Dictyobacteraceae</taxon>
        <taxon>Dictyobacter</taxon>
    </lineage>
</organism>
<evidence type="ECO:0000313" key="6">
    <source>
        <dbReference type="Proteomes" id="UP000322530"/>
    </source>
</evidence>
<dbReference type="Proteomes" id="UP000322530">
    <property type="component" value="Unassembled WGS sequence"/>
</dbReference>
<reference evidence="5 6" key="1">
    <citation type="submission" date="2019-01" db="EMBL/GenBank/DDBJ databases">
        <title>Draft genome sequence of Dictyobacter sp. Uno17.</title>
        <authorList>
            <person name="Wang C.M."/>
            <person name="Zheng Y."/>
            <person name="Sakai Y."/>
            <person name="Abe K."/>
            <person name="Yokota A."/>
            <person name="Yabe S."/>
        </authorList>
    </citation>
    <scope>NUCLEOTIDE SEQUENCE [LARGE SCALE GENOMIC DNA]</scope>
    <source>
        <strain evidence="5 6">Uno17</strain>
    </source>
</reference>
<evidence type="ECO:0000259" key="4">
    <source>
        <dbReference type="Pfam" id="PF00135"/>
    </source>
</evidence>
<accession>A0A5A5TDC9</accession>
<dbReference type="InterPro" id="IPR050309">
    <property type="entry name" value="Type-B_Carboxylest/Lipase"/>
</dbReference>
<gene>
    <name evidence="5" type="ORF">KDI_31050</name>
</gene>
<sequence>METVIVETTRGKIQGEQAGRIQIFKGIPFAQPPVGTQRFRAPQAPASWSGVRPALTFGPSPIQEDNPSLPRGPRSEDCLYLNVWTPRADAARRAVMVYVYGGSFVMGSGSQSLYNGSAFATHGDIVVVTLNYRLGALGFLYLGQLLGADFTTSGNNGLLDIIAALRWVRENIAAFGGDPEQVTLMGESAGAMSIATLLTMPEAQGLFARATMQSGASQTTRDMRSATLVTRRLLRHARLQPQDAHRLLTLPTEEISAAQNRMIAGVGAQRDFGPVVDGQSLPFYPLDAVKQGYAAYIPILIGTNHDESNLFATTGSQQELPDETLLYRVFGTNALAIQTAYARARLESATPKAAWEKTLTAYRYHIPSLQLAQAQAAQGSPVWMYRFDWNKNPFGAFHALELAFVWKTIRDNPDNMRDLRQSFPQLQSVTLEEEDVHLADQMHNAWSAFVRTGNPGISTLPAWPRYDGIQRYTMLFNTPCEVQALPECQPEAGFESRGFSWNA</sequence>
<dbReference type="PROSITE" id="PS00941">
    <property type="entry name" value="CARBOXYLESTERASE_B_2"/>
    <property type="match status" value="1"/>
</dbReference>
<name>A0A5A5TDC9_9CHLR</name>
<evidence type="ECO:0000313" key="5">
    <source>
        <dbReference type="EMBL" id="GCF09541.1"/>
    </source>
</evidence>
<dbReference type="RefSeq" id="WP_149402474.1">
    <property type="nucleotide sequence ID" value="NZ_BIXY01000045.1"/>
</dbReference>
<dbReference type="InterPro" id="IPR019826">
    <property type="entry name" value="Carboxylesterase_B_AS"/>
</dbReference>
<evidence type="ECO:0000256" key="1">
    <source>
        <dbReference type="ARBA" id="ARBA00005964"/>
    </source>
</evidence>
<dbReference type="PROSITE" id="PS00122">
    <property type="entry name" value="CARBOXYLESTERASE_B_1"/>
    <property type="match status" value="1"/>
</dbReference>
<dbReference type="Pfam" id="PF00135">
    <property type="entry name" value="COesterase"/>
    <property type="match status" value="1"/>
</dbReference>
<dbReference type="EC" id="3.1.1.-" evidence="3"/>
<dbReference type="InterPro" id="IPR002018">
    <property type="entry name" value="CarbesteraseB"/>
</dbReference>